<keyword evidence="2" id="KW-1185">Reference proteome</keyword>
<dbReference type="Pfam" id="PF00805">
    <property type="entry name" value="Pentapeptide"/>
    <property type="match status" value="1"/>
</dbReference>
<dbReference type="Proteomes" id="UP000279089">
    <property type="component" value="Unassembled WGS sequence"/>
</dbReference>
<sequence>MEELYNETFTKKDYTQNPLPKGEYEQCTFDGCNFSEADLTGCVFLECEFKGCNLSLAKLSNTAFREVTFKDCKMLGLRFDQCSKFLFQLSTDNCNCNSASFFQTKLTKTSFKNTQFQEADFSECDLSSTLFDHCDFSNATFDHTTLEKADLRTSFNYSLDPERNRIQQARFSLYGLPGLLGKYNIEVDEPGS</sequence>
<dbReference type="Gene3D" id="2.160.20.80">
    <property type="entry name" value="E3 ubiquitin-protein ligase SopA"/>
    <property type="match status" value="1"/>
</dbReference>
<proteinExistence type="predicted"/>
<dbReference type="SUPFAM" id="SSF141571">
    <property type="entry name" value="Pentapeptide repeat-like"/>
    <property type="match status" value="1"/>
</dbReference>
<name>A0A3N4ME00_9BACT</name>
<organism evidence="1 2">
    <name type="scientific">Chitinophaga barathri</name>
    <dbReference type="NCBI Taxonomy" id="1647451"/>
    <lineage>
        <taxon>Bacteria</taxon>
        <taxon>Pseudomonadati</taxon>
        <taxon>Bacteroidota</taxon>
        <taxon>Chitinophagia</taxon>
        <taxon>Chitinophagales</taxon>
        <taxon>Chitinophagaceae</taxon>
        <taxon>Chitinophaga</taxon>
    </lineage>
</organism>
<reference evidence="2" key="1">
    <citation type="submission" date="2018-11" db="EMBL/GenBank/DDBJ databases">
        <title>Chitinophaga lutea sp.nov., isolate from arsenic contaminated soil.</title>
        <authorList>
            <person name="Zong Y."/>
        </authorList>
    </citation>
    <scope>NUCLEOTIDE SEQUENCE [LARGE SCALE GENOMIC DNA]</scope>
    <source>
        <strain evidence="2">YLT18</strain>
    </source>
</reference>
<dbReference type="RefSeq" id="WP_120515100.1">
    <property type="nucleotide sequence ID" value="NZ_QXZY01000002.1"/>
</dbReference>
<dbReference type="InterPro" id="IPR001646">
    <property type="entry name" value="5peptide_repeat"/>
</dbReference>
<comment type="caution">
    <text evidence="1">The sequence shown here is derived from an EMBL/GenBank/DDBJ whole genome shotgun (WGS) entry which is preliminary data.</text>
</comment>
<dbReference type="InterPro" id="IPR052949">
    <property type="entry name" value="PA_immunity-related"/>
</dbReference>
<evidence type="ECO:0000313" key="1">
    <source>
        <dbReference type="EMBL" id="RPD42124.1"/>
    </source>
</evidence>
<gene>
    <name evidence="1" type="ORF">EG028_08250</name>
</gene>
<dbReference type="EMBL" id="RMBX01000003">
    <property type="protein sequence ID" value="RPD42124.1"/>
    <property type="molecule type" value="Genomic_DNA"/>
</dbReference>
<evidence type="ECO:0000313" key="2">
    <source>
        <dbReference type="Proteomes" id="UP000279089"/>
    </source>
</evidence>
<dbReference type="Pfam" id="PF13599">
    <property type="entry name" value="Pentapeptide_4"/>
    <property type="match status" value="1"/>
</dbReference>
<dbReference type="PANTHER" id="PTHR42999">
    <property type="entry name" value="ANTIBIOTIC RESISTANCE PROTEIN MCBG"/>
    <property type="match status" value="1"/>
</dbReference>
<dbReference type="AlphaFoldDB" id="A0A3N4ME00"/>
<dbReference type="OrthoDB" id="67652at2"/>
<dbReference type="PANTHER" id="PTHR42999:SF1">
    <property type="entry name" value="PENTAPEPTIDE REPEAT-CONTAINING PROTEIN"/>
    <property type="match status" value="1"/>
</dbReference>
<accession>A0A3N4ME00</accession>
<protein>
    <submittedName>
        <fullName evidence="1">Pentapeptide repeat-containing protein</fullName>
    </submittedName>
</protein>